<dbReference type="KEGG" id="vg:26683592"/>
<dbReference type="GeneID" id="26683592"/>
<dbReference type="EMBL" id="CU469068">
    <property type="protein sequence ID" value="CCA61404.1"/>
    <property type="molecule type" value="Genomic_DNA"/>
</dbReference>
<feature type="compositionally biased region" description="Basic and acidic residues" evidence="1">
    <location>
        <begin position="8"/>
        <end position="24"/>
    </location>
</feature>
<dbReference type="OrthoDB" id="5682at10239"/>
<name>F2NYX6_9VIRU</name>
<dbReference type="Proteomes" id="UP000203898">
    <property type="component" value="Segment"/>
</dbReference>
<protein>
    <submittedName>
        <fullName evidence="3">Complete DpAV4 genome</fullName>
    </submittedName>
</protein>
<reference evidence="3 4" key="1">
    <citation type="journal article" date="2009" name="PLoS ONE">
        <title>Symbiotic virus at the evolutionary intersection of three types of large DNA viruses; iridoviruses, ascoviruses, and ichnoviruses.</title>
        <authorList>
            <person name="Bigot Y."/>
            <person name="Renault S."/>
            <person name="Nicolas J."/>
            <person name="Moundras C."/>
            <person name="Demattei M.V."/>
            <person name="Samain S."/>
            <person name="Bideshi D.K."/>
            <person name="Federici B.A."/>
        </authorList>
    </citation>
    <scope>NUCLEOTIDE SEQUENCE [LARGE SCALE GENOMIC DNA]</scope>
</reference>
<evidence type="ECO:0000313" key="4">
    <source>
        <dbReference type="Proteomes" id="UP000203898"/>
    </source>
</evidence>
<evidence type="ECO:0000313" key="3">
    <source>
        <dbReference type="EMBL" id="CCA61404.1"/>
    </source>
</evidence>
<sequence length="148" mass="16611">MRQLISMLRDDGTGQQRDESAASHEDLKANFSKALEVVLSDPKTGNQDVKILGTFESPWLRGLDLCKSLGHPENDEHIKKLVDEKHIKSLCQLLGVADNMCDLVIGGKDIYVDEAGMYRMITASTHDRAKPMHDFVHQAILHHVRVKP</sequence>
<keyword evidence="4" id="KW-1185">Reference proteome</keyword>
<evidence type="ECO:0000259" key="2">
    <source>
        <dbReference type="PROSITE" id="PS51750"/>
    </source>
</evidence>
<feature type="region of interest" description="Disordered" evidence="1">
    <location>
        <begin position="1"/>
        <end position="24"/>
    </location>
</feature>
<dbReference type="RefSeq" id="YP_009640035.1">
    <property type="nucleotide sequence ID" value="NC_011335.1"/>
</dbReference>
<feature type="domain" description="Bro-N" evidence="2">
    <location>
        <begin position="43"/>
        <end position="148"/>
    </location>
</feature>
<proteinExistence type="predicted"/>
<dbReference type="PROSITE" id="PS51750">
    <property type="entry name" value="BRO_N"/>
    <property type="match status" value="1"/>
</dbReference>
<organism evidence="3 4">
    <name type="scientific">Diadromus pulchellus ascovirus 4a</name>
    <dbReference type="NCBI Taxonomy" id="158683"/>
    <lineage>
        <taxon>Viruses</taxon>
        <taxon>Varidnaviria</taxon>
        <taxon>Bamfordvirae</taxon>
        <taxon>Nucleocytoviricota</taxon>
        <taxon>Megaviricetes</taxon>
        <taxon>Pimascovirales</taxon>
        <taxon>Pimascovirales incertae sedis</taxon>
        <taxon>Ascoviridae</taxon>
        <taxon>Toursvirus</taxon>
        <taxon>Toursvirus dptv1a</taxon>
    </lineage>
</organism>
<dbReference type="InterPro" id="IPR003497">
    <property type="entry name" value="BRO_N_domain"/>
</dbReference>
<accession>F2NYX6</accession>
<evidence type="ECO:0000256" key="1">
    <source>
        <dbReference type="SAM" id="MobiDB-lite"/>
    </source>
</evidence>
<dbReference type="Pfam" id="PF02498">
    <property type="entry name" value="Bro-N"/>
    <property type="match status" value="1"/>
</dbReference>